<keyword evidence="2" id="KW-1185">Reference proteome</keyword>
<dbReference type="AlphaFoldDB" id="A1WGP2"/>
<proteinExistence type="predicted"/>
<dbReference type="RefSeq" id="WP_011808811.1">
    <property type="nucleotide sequence ID" value="NC_008786.1"/>
</dbReference>
<dbReference type="EMBL" id="CP000542">
    <property type="protein sequence ID" value="ABM56799.1"/>
    <property type="molecule type" value="Genomic_DNA"/>
</dbReference>
<evidence type="ECO:0000313" key="2">
    <source>
        <dbReference type="Proteomes" id="UP000000374"/>
    </source>
</evidence>
<evidence type="ECO:0000313" key="1">
    <source>
        <dbReference type="EMBL" id="ABM56799.1"/>
    </source>
</evidence>
<protein>
    <recommendedName>
        <fullName evidence="3">Butirosin biosynthesis protein H N-terminal domain-containing protein</fullName>
    </recommendedName>
</protein>
<organism evidence="1 2">
    <name type="scientific">Verminephrobacter eiseniae (strain EF01-2)</name>
    <dbReference type="NCBI Taxonomy" id="391735"/>
    <lineage>
        <taxon>Bacteria</taxon>
        <taxon>Pseudomonadati</taxon>
        <taxon>Pseudomonadota</taxon>
        <taxon>Betaproteobacteria</taxon>
        <taxon>Burkholderiales</taxon>
        <taxon>Comamonadaceae</taxon>
        <taxon>Verminephrobacter</taxon>
    </lineage>
</organism>
<dbReference type="HOGENOM" id="CLU_1288439_0_0_4"/>
<dbReference type="Proteomes" id="UP000000374">
    <property type="component" value="Chromosome"/>
</dbReference>
<dbReference type="STRING" id="391735.Veis_1022"/>
<dbReference type="eggNOG" id="ENOG50341HA">
    <property type="taxonomic scope" value="Bacteria"/>
</dbReference>
<name>A1WGP2_VEREI</name>
<dbReference type="GeneID" id="76459697"/>
<dbReference type="KEGG" id="vei:Veis_1022"/>
<sequence>MPPETASPQHVHRFPAVAVNCFTGSLAQLLNRRGTPVNESRMLELGEGYLFRCGLDEWGYPEYTFAVQDVGLLGCTRLGARMESAPIDGPDGLDQLARLCRSNGGAVVWVNTSRLTHDVFYSQNPAYLHALLVTAVSEDGHQIQIHDPLVVNRERYGCETWVDAEAFRVALTDQVRTETYNHMGLAHSISDVPAALQQTTATQTLVALLRQSER</sequence>
<evidence type="ECO:0008006" key="3">
    <source>
        <dbReference type="Google" id="ProtNLM"/>
    </source>
</evidence>
<accession>A1WGP2</accession>
<gene>
    <name evidence="1" type="ordered locus">Veis_1022</name>
</gene>
<reference evidence="2" key="1">
    <citation type="submission" date="2006-12" db="EMBL/GenBank/DDBJ databases">
        <title>Complete sequence of chromosome 1 of Verminephrobacter eiseniae EF01-2.</title>
        <authorList>
            <person name="Copeland A."/>
            <person name="Lucas S."/>
            <person name="Lapidus A."/>
            <person name="Barry K."/>
            <person name="Detter J.C."/>
            <person name="Glavina del Rio T."/>
            <person name="Dalin E."/>
            <person name="Tice H."/>
            <person name="Pitluck S."/>
            <person name="Chertkov O."/>
            <person name="Brettin T."/>
            <person name="Bruce D."/>
            <person name="Han C."/>
            <person name="Tapia R."/>
            <person name="Gilna P."/>
            <person name="Schmutz J."/>
            <person name="Larimer F."/>
            <person name="Land M."/>
            <person name="Hauser L."/>
            <person name="Kyrpides N."/>
            <person name="Kim E."/>
            <person name="Stahl D."/>
            <person name="Richardson P."/>
        </authorList>
    </citation>
    <scope>NUCLEOTIDE SEQUENCE [LARGE SCALE GENOMIC DNA]</scope>
    <source>
        <strain evidence="2">EF01-2</strain>
    </source>
</reference>
<dbReference type="OrthoDB" id="4092138at2"/>